<organism evidence="1 2">
    <name type="scientific">Flavobacterium humi</name>
    <dbReference type="NCBI Taxonomy" id="2562683"/>
    <lineage>
        <taxon>Bacteria</taxon>
        <taxon>Pseudomonadati</taxon>
        <taxon>Bacteroidota</taxon>
        <taxon>Flavobacteriia</taxon>
        <taxon>Flavobacteriales</taxon>
        <taxon>Flavobacteriaceae</taxon>
        <taxon>Flavobacterium</taxon>
    </lineage>
</organism>
<dbReference type="OrthoDB" id="555504at2"/>
<keyword evidence="2" id="KW-1185">Reference proteome</keyword>
<dbReference type="Gene3D" id="3.40.50.10600">
    <property type="entry name" value="SpoIIaa-like domains"/>
    <property type="match status" value="1"/>
</dbReference>
<sequence>MIQKISAPDNVVAFRALGEITEEDYQKTVAPEVAHLAQQIKEINFLLVLDTDLEKFTPQAWMDDAMLGLKNSGKWNRAAIVTDSDSILSFTNGFTSISPGEFRGYKKNSFNEALNWVEGN</sequence>
<protein>
    <submittedName>
        <fullName evidence="1">STAS/SEC14 domain-containing protein</fullName>
    </submittedName>
</protein>
<dbReference type="InterPro" id="IPR021866">
    <property type="entry name" value="SpoIIAA-like"/>
</dbReference>
<dbReference type="Proteomes" id="UP000297407">
    <property type="component" value="Unassembled WGS sequence"/>
</dbReference>
<dbReference type="RefSeq" id="WP_135524711.1">
    <property type="nucleotide sequence ID" value="NZ_SRLH01000001.1"/>
</dbReference>
<evidence type="ECO:0000313" key="1">
    <source>
        <dbReference type="EMBL" id="TGD59504.1"/>
    </source>
</evidence>
<proteinExistence type="predicted"/>
<dbReference type="Pfam" id="PF11964">
    <property type="entry name" value="SpoIIAA-like"/>
    <property type="match status" value="1"/>
</dbReference>
<comment type="caution">
    <text evidence="1">The sequence shown here is derived from an EMBL/GenBank/DDBJ whole genome shotgun (WGS) entry which is preliminary data.</text>
</comment>
<dbReference type="AlphaFoldDB" id="A0A4Z0LCA1"/>
<dbReference type="SUPFAM" id="SSF52091">
    <property type="entry name" value="SpoIIaa-like"/>
    <property type="match status" value="1"/>
</dbReference>
<accession>A0A4Z0LCA1</accession>
<reference evidence="1 2" key="1">
    <citation type="submission" date="2019-04" db="EMBL/GenBank/DDBJ databases">
        <title>Flavobacterium sp. strain DS2-A Genome sequencing and assembly.</title>
        <authorList>
            <person name="Kim I."/>
        </authorList>
    </citation>
    <scope>NUCLEOTIDE SEQUENCE [LARGE SCALE GENOMIC DNA]</scope>
    <source>
        <strain evidence="1 2">DS2-A</strain>
    </source>
</reference>
<evidence type="ECO:0000313" key="2">
    <source>
        <dbReference type="Proteomes" id="UP000297407"/>
    </source>
</evidence>
<dbReference type="EMBL" id="SRLH01000001">
    <property type="protein sequence ID" value="TGD59504.1"/>
    <property type="molecule type" value="Genomic_DNA"/>
</dbReference>
<name>A0A4Z0LCA1_9FLAO</name>
<dbReference type="InterPro" id="IPR036513">
    <property type="entry name" value="STAS_dom_sf"/>
</dbReference>
<dbReference type="InterPro" id="IPR038396">
    <property type="entry name" value="SpoIIAA-like_sf"/>
</dbReference>
<gene>
    <name evidence="1" type="ORF">E4635_00795</name>
</gene>